<dbReference type="EMBL" id="SEYY01008773">
    <property type="protein sequence ID" value="KAB7502029.1"/>
    <property type="molecule type" value="Genomic_DNA"/>
</dbReference>
<gene>
    <name evidence="1" type="ORF">Anas_12019</name>
</gene>
<protein>
    <submittedName>
        <fullName evidence="1">Uncharacterized protein</fullName>
    </submittedName>
</protein>
<dbReference type="AlphaFoldDB" id="A0A5N5T774"/>
<evidence type="ECO:0000313" key="2">
    <source>
        <dbReference type="Proteomes" id="UP000326759"/>
    </source>
</evidence>
<organism evidence="1 2">
    <name type="scientific">Armadillidium nasatum</name>
    <dbReference type="NCBI Taxonomy" id="96803"/>
    <lineage>
        <taxon>Eukaryota</taxon>
        <taxon>Metazoa</taxon>
        <taxon>Ecdysozoa</taxon>
        <taxon>Arthropoda</taxon>
        <taxon>Crustacea</taxon>
        <taxon>Multicrustacea</taxon>
        <taxon>Malacostraca</taxon>
        <taxon>Eumalacostraca</taxon>
        <taxon>Peracarida</taxon>
        <taxon>Isopoda</taxon>
        <taxon>Oniscidea</taxon>
        <taxon>Crinocheta</taxon>
        <taxon>Armadillidiidae</taxon>
        <taxon>Armadillidium</taxon>
    </lineage>
</organism>
<keyword evidence="2" id="KW-1185">Reference proteome</keyword>
<accession>A0A5N5T774</accession>
<proteinExistence type="predicted"/>
<comment type="caution">
    <text evidence="1">The sequence shown here is derived from an EMBL/GenBank/DDBJ whole genome shotgun (WGS) entry which is preliminary data.</text>
</comment>
<reference evidence="1 2" key="1">
    <citation type="journal article" date="2019" name="PLoS Biol.">
        <title>Sex chromosomes control vertical transmission of feminizing Wolbachia symbionts in an isopod.</title>
        <authorList>
            <person name="Becking T."/>
            <person name="Chebbi M.A."/>
            <person name="Giraud I."/>
            <person name="Moumen B."/>
            <person name="Laverre T."/>
            <person name="Caubet Y."/>
            <person name="Peccoud J."/>
            <person name="Gilbert C."/>
            <person name="Cordaux R."/>
        </authorList>
    </citation>
    <scope>NUCLEOTIDE SEQUENCE [LARGE SCALE GENOMIC DNA]</scope>
    <source>
        <strain evidence="1">ANa2</strain>
        <tissue evidence="1">Whole body excluding digestive tract and cuticle</tissue>
    </source>
</reference>
<sequence>MLSLMYFASPFGKNKKRRGKNVIGCCQVHRHSYAVKSAQFLVHLRGNPQDQALLLRDVRHRLPLLCLHLLLCLPVLIIKILRVMKTHVPCVKEKGRQCSAMDVEFFFTVLV</sequence>
<dbReference type="Proteomes" id="UP000326759">
    <property type="component" value="Unassembled WGS sequence"/>
</dbReference>
<evidence type="ECO:0000313" key="1">
    <source>
        <dbReference type="EMBL" id="KAB7502029.1"/>
    </source>
</evidence>
<name>A0A5N5T774_9CRUS</name>